<evidence type="ECO:0000313" key="2">
    <source>
        <dbReference type="Proteomes" id="UP001187531"/>
    </source>
</evidence>
<proteinExistence type="predicted"/>
<evidence type="ECO:0000313" key="1">
    <source>
        <dbReference type="EMBL" id="KAK2721941.1"/>
    </source>
</evidence>
<protein>
    <submittedName>
        <fullName evidence="1">Uncharacterized protein</fullName>
    </submittedName>
</protein>
<feature type="non-terminal residue" evidence="1">
    <location>
        <position position="1"/>
    </location>
</feature>
<keyword evidence="2" id="KW-1185">Reference proteome</keyword>
<sequence length="70" mass="7939">MTGKVEKGVDFGIDEDDVVTANSLNKHLETEVEPTALQFMKKCVSPNLPLIIREGCKYWPATSKWSHEYL</sequence>
<dbReference type="EMBL" id="JAVRJZ010000005">
    <property type="protein sequence ID" value="KAK2721941.1"/>
    <property type="molecule type" value="Genomic_DNA"/>
</dbReference>
<dbReference type="Proteomes" id="UP001187531">
    <property type="component" value="Unassembled WGS sequence"/>
</dbReference>
<accession>A0AA88I8R0</accession>
<name>A0AA88I8R0_ARTSF</name>
<organism evidence="1 2">
    <name type="scientific">Artemia franciscana</name>
    <name type="common">Brine shrimp</name>
    <name type="synonym">Artemia sanfranciscana</name>
    <dbReference type="NCBI Taxonomy" id="6661"/>
    <lineage>
        <taxon>Eukaryota</taxon>
        <taxon>Metazoa</taxon>
        <taxon>Ecdysozoa</taxon>
        <taxon>Arthropoda</taxon>
        <taxon>Crustacea</taxon>
        <taxon>Branchiopoda</taxon>
        <taxon>Anostraca</taxon>
        <taxon>Artemiidae</taxon>
        <taxon>Artemia</taxon>
    </lineage>
</organism>
<dbReference type="Gene3D" id="2.60.120.10">
    <property type="entry name" value="Jelly Rolls"/>
    <property type="match status" value="1"/>
</dbReference>
<dbReference type="InterPro" id="IPR014710">
    <property type="entry name" value="RmlC-like_jellyroll"/>
</dbReference>
<comment type="caution">
    <text evidence="1">The sequence shown here is derived from an EMBL/GenBank/DDBJ whole genome shotgun (WGS) entry which is preliminary data.</text>
</comment>
<gene>
    <name evidence="1" type="ORF">QYM36_002492</name>
</gene>
<dbReference type="AlphaFoldDB" id="A0AA88I8R0"/>
<reference evidence="1" key="1">
    <citation type="submission" date="2023-07" db="EMBL/GenBank/DDBJ databases">
        <title>Chromosome-level genome assembly of Artemia franciscana.</title>
        <authorList>
            <person name="Jo E."/>
        </authorList>
    </citation>
    <scope>NUCLEOTIDE SEQUENCE</scope>
    <source>
        <tissue evidence="1">Whole body</tissue>
    </source>
</reference>